<evidence type="ECO:0000256" key="3">
    <source>
        <dbReference type="ARBA" id="ARBA00022777"/>
    </source>
</evidence>
<dbReference type="PIRSF" id="PIRSF010376">
    <property type="entry name" value="IspE"/>
    <property type="match status" value="1"/>
</dbReference>
<reference evidence="6" key="1">
    <citation type="submission" date="2018-11" db="EMBL/GenBank/DDBJ databases">
        <authorList>
            <person name="Alioto T."/>
            <person name="Alioto T."/>
        </authorList>
    </citation>
    <scope>NUCLEOTIDE SEQUENCE</scope>
</reference>
<dbReference type="NCBIfam" id="NF003216">
    <property type="entry name" value="PRK04181.1"/>
    <property type="match status" value="1"/>
</dbReference>
<organism evidence="6 7">
    <name type="scientific">Mytilus galloprovincialis</name>
    <name type="common">Mediterranean mussel</name>
    <dbReference type="NCBI Taxonomy" id="29158"/>
    <lineage>
        <taxon>Eukaryota</taxon>
        <taxon>Metazoa</taxon>
        <taxon>Spiralia</taxon>
        <taxon>Lophotrochozoa</taxon>
        <taxon>Mollusca</taxon>
        <taxon>Bivalvia</taxon>
        <taxon>Autobranchia</taxon>
        <taxon>Pteriomorphia</taxon>
        <taxon>Mytilida</taxon>
        <taxon>Mytiloidea</taxon>
        <taxon>Mytilidae</taxon>
        <taxon>Mytilinae</taxon>
        <taxon>Mytilus</taxon>
    </lineage>
</organism>
<dbReference type="InterPro" id="IPR014721">
    <property type="entry name" value="Ribsml_uS5_D2-typ_fold_subgr"/>
</dbReference>
<gene>
    <name evidence="6" type="ORF">MGAL_10B057136</name>
</gene>
<dbReference type="AlphaFoldDB" id="A0A8B6HAB7"/>
<comment type="caution">
    <text evidence="6">The sequence shown here is derived from an EMBL/GenBank/DDBJ whole genome shotgun (WGS) entry which is preliminary data.</text>
</comment>
<dbReference type="InterPro" id="IPR036554">
    <property type="entry name" value="GHMP_kinase_C_sf"/>
</dbReference>
<evidence type="ECO:0000313" key="7">
    <source>
        <dbReference type="Proteomes" id="UP000596742"/>
    </source>
</evidence>
<keyword evidence="1 6" id="KW-0808">Transferase</keyword>
<evidence type="ECO:0000256" key="1">
    <source>
        <dbReference type="ARBA" id="ARBA00022679"/>
    </source>
</evidence>
<dbReference type="InterPro" id="IPR004424">
    <property type="entry name" value="IspE"/>
</dbReference>
<evidence type="ECO:0000259" key="5">
    <source>
        <dbReference type="Pfam" id="PF00288"/>
    </source>
</evidence>
<protein>
    <submittedName>
        <fullName evidence="6">4-diphosphocytidyl-2-C-methyl-D-erythritol kinase</fullName>
        <ecNumber evidence="6">2.7.1.148</ecNumber>
    </submittedName>
</protein>
<dbReference type="GO" id="GO:0050515">
    <property type="term" value="F:4-(cytidine 5'-diphospho)-2-C-methyl-D-erythritol kinase activity"/>
    <property type="evidence" value="ECO:0007669"/>
    <property type="project" value="UniProtKB-EC"/>
</dbReference>
<dbReference type="Gene3D" id="3.30.70.890">
    <property type="entry name" value="GHMP kinase, C-terminal domain"/>
    <property type="match status" value="1"/>
</dbReference>
<name>A0A8B6HAB7_MYTGA</name>
<dbReference type="HAMAP" id="MF_00061">
    <property type="entry name" value="IspE"/>
    <property type="match status" value="1"/>
</dbReference>
<accession>A0A8B6HAB7</accession>
<dbReference type="NCBIfam" id="TIGR00154">
    <property type="entry name" value="ispE"/>
    <property type="match status" value="1"/>
</dbReference>
<keyword evidence="4" id="KW-0067">ATP-binding</keyword>
<dbReference type="Gene3D" id="3.30.230.10">
    <property type="match status" value="1"/>
</dbReference>
<dbReference type="InterPro" id="IPR006204">
    <property type="entry name" value="GHMP_kinase_N_dom"/>
</dbReference>
<dbReference type="EMBL" id="UYJE01009791">
    <property type="protein sequence ID" value="VDI76854.1"/>
    <property type="molecule type" value="Genomic_DNA"/>
</dbReference>
<dbReference type="EC" id="2.7.1.148" evidence="6"/>
<dbReference type="Proteomes" id="UP000596742">
    <property type="component" value="Unassembled WGS sequence"/>
</dbReference>
<evidence type="ECO:0000313" key="6">
    <source>
        <dbReference type="EMBL" id="VDI76854.1"/>
    </source>
</evidence>
<proteinExistence type="inferred from homology"/>
<evidence type="ECO:0000256" key="2">
    <source>
        <dbReference type="ARBA" id="ARBA00022741"/>
    </source>
</evidence>
<dbReference type="PANTHER" id="PTHR43527:SF2">
    <property type="entry name" value="4-DIPHOSPHOCYTIDYL-2-C-METHYL-D-ERYTHRITOL KINASE, CHLOROPLASTIC"/>
    <property type="match status" value="1"/>
</dbReference>
<dbReference type="GO" id="GO:0016114">
    <property type="term" value="P:terpenoid biosynthetic process"/>
    <property type="evidence" value="ECO:0007669"/>
    <property type="project" value="InterPro"/>
</dbReference>
<keyword evidence="2" id="KW-0547">Nucleotide-binding</keyword>
<dbReference type="SUPFAM" id="SSF55060">
    <property type="entry name" value="GHMP Kinase, C-terminal domain"/>
    <property type="match status" value="1"/>
</dbReference>
<feature type="domain" description="GHMP kinase N-terminal" evidence="5">
    <location>
        <begin position="65"/>
        <end position="148"/>
    </location>
</feature>
<dbReference type="OrthoDB" id="8528273at2759"/>
<dbReference type="Pfam" id="PF00288">
    <property type="entry name" value="GHMP_kinases_N"/>
    <property type="match status" value="1"/>
</dbReference>
<keyword evidence="7" id="KW-1185">Reference proteome</keyword>
<keyword evidence="3 6" id="KW-0418">Kinase</keyword>
<dbReference type="InterPro" id="IPR020568">
    <property type="entry name" value="Ribosomal_Su5_D2-typ_SF"/>
</dbReference>
<sequence>MAKFSMKSPAKINIFLKVTGTRGSYHEILSRFIRLPNLYDQICFESEICRELTIEGNFSCTRENNSIYRAYVALLKRISEPQKVKTFFKNYKIVVDKHIPECGGLGGGPSNAATFLRMTNDICRLGLSKDELASIGSFIGADVSFFIYDIESANVKGIGEVVEEFNDDLPRLNICTPKINCNTAKVYAHFRQFCYNPDVTSYDVELADMKSSDILLSLPCKEANDLCEPTLALYPEMENYLKNEWFMSGSGSTVFCIDNNKTNRCAEI</sequence>
<dbReference type="SUPFAM" id="SSF54211">
    <property type="entry name" value="Ribosomal protein S5 domain 2-like"/>
    <property type="match status" value="1"/>
</dbReference>
<dbReference type="PANTHER" id="PTHR43527">
    <property type="entry name" value="4-DIPHOSPHOCYTIDYL-2-C-METHYL-D-ERYTHRITOL KINASE, CHLOROPLASTIC"/>
    <property type="match status" value="1"/>
</dbReference>
<evidence type="ECO:0000256" key="4">
    <source>
        <dbReference type="ARBA" id="ARBA00022840"/>
    </source>
</evidence>
<dbReference type="GO" id="GO:0005524">
    <property type="term" value="F:ATP binding"/>
    <property type="evidence" value="ECO:0007669"/>
    <property type="project" value="UniProtKB-KW"/>
</dbReference>